<dbReference type="InterPro" id="IPR002347">
    <property type="entry name" value="SDR_fam"/>
</dbReference>
<name>A0A6J7J3L2_9ZZZZ</name>
<dbReference type="PANTHER" id="PTHR24321:SF8">
    <property type="entry name" value="ESTRADIOL 17-BETA-DEHYDROGENASE 8-RELATED"/>
    <property type="match status" value="1"/>
</dbReference>
<dbReference type="EMBL" id="CAFBMK010000210">
    <property type="protein sequence ID" value="CAB4937217.1"/>
    <property type="molecule type" value="Genomic_DNA"/>
</dbReference>
<accession>A0A6J7J3L2</accession>
<dbReference type="SUPFAM" id="SSF51735">
    <property type="entry name" value="NAD(P)-binding Rossmann-fold domains"/>
    <property type="match status" value="1"/>
</dbReference>
<evidence type="ECO:0000256" key="2">
    <source>
        <dbReference type="ARBA" id="ARBA00023002"/>
    </source>
</evidence>
<dbReference type="AlphaFoldDB" id="A0A6J7J3L2"/>
<proteinExistence type="inferred from homology"/>
<dbReference type="PANTHER" id="PTHR24321">
    <property type="entry name" value="DEHYDROGENASES, SHORT CHAIN"/>
    <property type="match status" value="1"/>
</dbReference>
<protein>
    <submittedName>
        <fullName evidence="3">Unannotated protein</fullName>
    </submittedName>
</protein>
<dbReference type="FunFam" id="3.40.50.720:FF:000084">
    <property type="entry name" value="Short-chain dehydrogenase reductase"/>
    <property type="match status" value="1"/>
</dbReference>
<comment type="similarity">
    <text evidence="1">Belongs to the short-chain dehydrogenases/reductases (SDR) family.</text>
</comment>
<dbReference type="PROSITE" id="PS00061">
    <property type="entry name" value="ADH_SHORT"/>
    <property type="match status" value="1"/>
</dbReference>
<evidence type="ECO:0000313" key="3">
    <source>
        <dbReference type="EMBL" id="CAB4937217.1"/>
    </source>
</evidence>
<evidence type="ECO:0000256" key="1">
    <source>
        <dbReference type="ARBA" id="ARBA00006484"/>
    </source>
</evidence>
<dbReference type="Pfam" id="PF13561">
    <property type="entry name" value="adh_short_C2"/>
    <property type="match status" value="1"/>
</dbReference>
<reference evidence="3" key="1">
    <citation type="submission" date="2020-05" db="EMBL/GenBank/DDBJ databases">
        <authorList>
            <person name="Chiriac C."/>
            <person name="Salcher M."/>
            <person name="Ghai R."/>
            <person name="Kavagutti S V."/>
        </authorList>
    </citation>
    <scope>NUCLEOTIDE SEQUENCE</scope>
</reference>
<dbReference type="CDD" id="cd05233">
    <property type="entry name" value="SDR_c"/>
    <property type="match status" value="1"/>
</dbReference>
<dbReference type="NCBIfam" id="NF005559">
    <property type="entry name" value="PRK07231.1"/>
    <property type="match status" value="1"/>
</dbReference>
<keyword evidence="2" id="KW-0560">Oxidoreductase</keyword>
<dbReference type="InterPro" id="IPR036291">
    <property type="entry name" value="NAD(P)-bd_dom_sf"/>
</dbReference>
<dbReference type="PRINTS" id="PR00080">
    <property type="entry name" value="SDRFAMILY"/>
</dbReference>
<sequence length="251" mass="26463">MDLRLEGKVAVVTGGAGGGLGESMLVGLLREGARVVAVDRNPERSAALIERLSAHGEAVAHLADVSDPHFADGVVETATEAFGGIDVVVNNAAIYPSKKWDEYDVEEFSRVLDTNLRSLFVMSKAVVPVMAGRGGGSIVNIGSITFLVGMPLILPYVTSKGGMVGFTRALAREVGVHNVRVNTVSPGAFPTGGETIHPDPEGYSQHVIDQQSLKRRGTGEDLADAVTFLASDRSSFITGQMLEVDGGWAHH</sequence>
<organism evidence="3">
    <name type="scientific">freshwater metagenome</name>
    <dbReference type="NCBI Taxonomy" id="449393"/>
    <lineage>
        <taxon>unclassified sequences</taxon>
        <taxon>metagenomes</taxon>
        <taxon>ecological metagenomes</taxon>
    </lineage>
</organism>
<dbReference type="Gene3D" id="3.40.50.720">
    <property type="entry name" value="NAD(P)-binding Rossmann-like Domain"/>
    <property type="match status" value="1"/>
</dbReference>
<gene>
    <name evidence="3" type="ORF">UFOPK3564_02715</name>
</gene>
<dbReference type="InterPro" id="IPR020904">
    <property type="entry name" value="Sc_DH/Rdtase_CS"/>
</dbReference>
<dbReference type="GO" id="GO:0016491">
    <property type="term" value="F:oxidoreductase activity"/>
    <property type="evidence" value="ECO:0007669"/>
    <property type="project" value="UniProtKB-KW"/>
</dbReference>
<dbReference type="PRINTS" id="PR00081">
    <property type="entry name" value="GDHRDH"/>
</dbReference>